<dbReference type="InterPro" id="IPR027417">
    <property type="entry name" value="P-loop_NTPase"/>
</dbReference>
<dbReference type="AlphaFoldDB" id="A0A444JF28"/>
<dbReference type="PANTHER" id="PTHR40396:SF1">
    <property type="entry name" value="ATPASE AAA-TYPE CORE DOMAIN-CONTAINING PROTEIN"/>
    <property type="match status" value="1"/>
</dbReference>
<organism evidence="2 3">
    <name type="scientific">Candidatus Electrothrix marina</name>
    <dbReference type="NCBI Taxonomy" id="1859130"/>
    <lineage>
        <taxon>Bacteria</taxon>
        <taxon>Pseudomonadati</taxon>
        <taxon>Thermodesulfobacteriota</taxon>
        <taxon>Desulfobulbia</taxon>
        <taxon>Desulfobulbales</taxon>
        <taxon>Desulfobulbaceae</taxon>
        <taxon>Candidatus Electrothrix</taxon>
    </lineage>
</organism>
<dbReference type="InterPro" id="IPR003959">
    <property type="entry name" value="ATPase_AAA_core"/>
</dbReference>
<accession>A0A444JF28</accession>
<proteinExistence type="predicted"/>
<name>A0A444JF28_9BACT</name>
<gene>
    <name evidence="2" type="ORF">VU01_10933</name>
</gene>
<dbReference type="SUPFAM" id="SSF52540">
    <property type="entry name" value="P-loop containing nucleoside triphosphate hydrolases"/>
    <property type="match status" value="1"/>
</dbReference>
<evidence type="ECO:0000313" key="2">
    <source>
        <dbReference type="EMBL" id="RWX51711.1"/>
    </source>
</evidence>
<dbReference type="Proteomes" id="UP000288892">
    <property type="component" value="Unassembled WGS sequence"/>
</dbReference>
<dbReference type="GO" id="GO:0016887">
    <property type="term" value="F:ATP hydrolysis activity"/>
    <property type="evidence" value="ECO:0007669"/>
    <property type="project" value="InterPro"/>
</dbReference>
<dbReference type="Gene3D" id="3.40.50.300">
    <property type="entry name" value="P-loop containing nucleotide triphosphate hydrolases"/>
    <property type="match status" value="1"/>
</dbReference>
<dbReference type="Pfam" id="PF13304">
    <property type="entry name" value="AAA_21"/>
    <property type="match status" value="1"/>
</dbReference>
<dbReference type="PANTHER" id="PTHR40396">
    <property type="entry name" value="ATPASE-LIKE PROTEIN"/>
    <property type="match status" value="1"/>
</dbReference>
<dbReference type="EMBL" id="MTKS01000093">
    <property type="protein sequence ID" value="RWX51711.1"/>
    <property type="molecule type" value="Genomic_DNA"/>
</dbReference>
<dbReference type="GO" id="GO:0005524">
    <property type="term" value="F:ATP binding"/>
    <property type="evidence" value="ECO:0007669"/>
    <property type="project" value="InterPro"/>
</dbReference>
<protein>
    <submittedName>
        <fullName evidence="2">Putative ATPase</fullName>
    </submittedName>
</protein>
<feature type="domain" description="ATPase AAA-type core" evidence="1">
    <location>
        <begin position="9"/>
        <end position="273"/>
    </location>
</feature>
<reference evidence="2 3" key="1">
    <citation type="submission" date="2017-01" db="EMBL/GenBank/DDBJ databases">
        <title>The cable genome- insights into the physiology and evolution of filamentous bacteria capable of sulfide oxidation via long distance electron transfer.</title>
        <authorList>
            <person name="Schreiber L."/>
            <person name="Bjerg J.T."/>
            <person name="Boggild A."/>
            <person name="Van De Vossenberg J."/>
            <person name="Meysman F."/>
            <person name="Nielsen L.P."/>
            <person name="Schramm A."/>
            <person name="Kjeldsen K.U."/>
        </authorList>
    </citation>
    <scope>NUCLEOTIDE SEQUENCE [LARGE SCALE GENOMIC DNA]</scope>
    <source>
        <strain evidence="2">A5</strain>
    </source>
</reference>
<evidence type="ECO:0000259" key="1">
    <source>
        <dbReference type="Pfam" id="PF13304"/>
    </source>
</evidence>
<keyword evidence="3" id="KW-1185">Reference proteome</keyword>
<evidence type="ECO:0000313" key="3">
    <source>
        <dbReference type="Proteomes" id="UP000288892"/>
    </source>
</evidence>
<comment type="caution">
    <text evidence="2">The sequence shown here is derived from an EMBL/GenBank/DDBJ whole genome shotgun (WGS) entry which is preliminary data.</text>
</comment>
<sequence length="333" mass="37477">MQGLPAAITQRGGIDTVRRRSHGRPFDVHIEFQLLIDQQHVTYEFIITGDRLEEYRVKTEKTIMYGPNGEEKVSFVRNGHDWDGPEGVAPFMDEQSLALTALGGTKQFKPLVDFLSGLTVYSIFPDTLRIPQRFDSSHPLKEHGENWVSILRELVKEKYAKNDIVTGLRKLTGDIEDVRVASAAGYLIAEFKQQVKGQKAKRWFDAAQQSDGTLRVAGLLTALVQSPALPVIGVEEPELTVHPGALPMLYDYLRQASEVSQVFVTTHSPIILDVVDVENDVIFVVNRVDGKTEVKRMTETQLEPVRKSLLRLGDLFMSGDLQLSLFDDTSWRK</sequence>